<reference evidence="2 3" key="1">
    <citation type="submission" date="2021-02" db="EMBL/GenBank/DDBJ databases">
        <title>Porcisia hertigi Genome sequencing and assembly.</title>
        <authorList>
            <person name="Almutairi H."/>
            <person name="Gatherer D."/>
        </authorList>
    </citation>
    <scope>NUCLEOTIDE SEQUENCE [LARGE SCALE GENOMIC DNA]</scope>
    <source>
        <strain evidence="2 3">C119</strain>
    </source>
</reference>
<dbReference type="RefSeq" id="XP_067759021.1">
    <property type="nucleotide sequence ID" value="XM_067903012.1"/>
</dbReference>
<keyword evidence="1" id="KW-1133">Transmembrane helix</keyword>
<feature type="transmembrane region" description="Helical" evidence="1">
    <location>
        <begin position="57"/>
        <end position="76"/>
    </location>
</feature>
<name>A0A836LGL5_9TRYP</name>
<keyword evidence="3" id="KW-1185">Reference proteome</keyword>
<dbReference type="GeneID" id="94293089"/>
<dbReference type="OrthoDB" id="272952at2759"/>
<gene>
    <name evidence="2" type="ORF">JKF63_07069</name>
</gene>
<dbReference type="AlphaFoldDB" id="A0A836LGL5"/>
<dbReference type="Proteomes" id="UP000674318">
    <property type="component" value="Unassembled WGS sequence"/>
</dbReference>
<feature type="transmembrane region" description="Helical" evidence="1">
    <location>
        <begin position="224"/>
        <end position="245"/>
    </location>
</feature>
<accession>A0A836LGL5</accession>
<feature type="transmembrane region" description="Helical" evidence="1">
    <location>
        <begin position="25"/>
        <end position="45"/>
    </location>
</feature>
<protein>
    <submittedName>
        <fullName evidence="2">Uncharacterized protein</fullName>
    </submittedName>
</protein>
<feature type="transmembrane region" description="Helical" evidence="1">
    <location>
        <begin position="303"/>
        <end position="322"/>
    </location>
</feature>
<comment type="caution">
    <text evidence="2">The sequence shown here is derived from an EMBL/GenBank/DDBJ whole genome shotgun (WGS) entry which is preliminary data.</text>
</comment>
<dbReference type="EMBL" id="JAFJZO010000011">
    <property type="protein sequence ID" value="KAG5510172.1"/>
    <property type="molecule type" value="Genomic_DNA"/>
</dbReference>
<feature type="transmembrane region" description="Helical" evidence="1">
    <location>
        <begin position="88"/>
        <end position="108"/>
    </location>
</feature>
<evidence type="ECO:0000313" key="3">
    <source>
        <dbReference type="Proteomes" id="UP000674318"/>
    </source>
</evidence>
<organism evidence="2 3">
    <name type="scientific">Porcisia hertigi</name>
    <dbReference type="NCBI Taxonomy" id="2761500"/>
    <lineage>
        <taxon>Eukaryota</taxon>
        <taxon>Discoba</taxon>
        <taxon>Euglenozoa</taxon>
        <taxon>Kinetoplastea</taxon>
        <taxon>Metakinetoplastina</taxon>
        <taxon>Trypanosomatida</taxon>
        <taxon>Trypanosomatidae</taxon>
        <taxon>Leishmaniinae</taxon>
        <taxon>Porcisia</taxon>
    </lineage>
</organism>
<feature type="transmembrane region" description="Helical" evidence="1">
    <location>
        <begin position="175"/>
        <end position="196"/>
    </location>
</feature>
<keyword evidence="1" id="KW-0472">Membrane</keyword>
<evidence type="ECO:0000256" key="1">
    <source>
        <dbReference type="SAM" id="Phobius"/>
    </source>
</evidence>
<feature type="transmembrane region" description="Helical" evidence="1">
    <location>
        <begin position="257"/>
        <end position="282"/>
    </location>
</feature>
<keyword evidence="1" id="KW-0812">Transmembrane</keyword>
<dbReference type="KEGG" id="phet:94293089"/>
<evidence type="ECO:0000313" key="2">
    <source>
        <dbReference type="EMBL" id="KAG5510172.1"/>
    </source>
</evidence>
<feature type="transmembrane region" description="Helical" evidence="1">
    <location>
        <begin position="150"/>
        <end position="169"/>
    </location>
</feature>
<proteinExistence type="predicted"/>
<feature type="transmembrane region" description="Helical" evidence="1">
    <location>
        <begin position="418"/>
        <end position="438"/>
    </location>
</feature>
<feature type="transmembrane region" description="Helical" evidence="1">
    <location>
        <begin position="334"/>
        <end position="356"/>
    </location>
</feature>
<sequence length="444" mass="47523">MGVGRRSDASKKQTSGSPSTAREPLIIAAAFLEGVVCVSGVPVMMAQMKYVSFPSSAHLFAYQLCFLVPQLVSTLVVEELTLYVSSSLLLFLTLVCSTGSAAIASLGLSQRALSLMFASRLLNGVFKHDKTLFGVTAKTFYMPTSSIGTMTRYGMIAGMLLSGIAADVLNQAVHVANLFIAVQALAAALVLARVLFGNRTPVVSARTSLQYIPWLLRLTRAPAAVYRAVATLVAVMLAASVNQVVYPIVAPSYDLPYSFAGAHLGFNLLLQLVLMPYVVAVAQRMARRWTPNLFLRGSADENLTVVAGLMLLAGCIFVPYAADQGPLVFYPTSLLLVDIPAGALISLTVIAVHAALGKSSADAPKVERFLGHITQVVKMFAAPIRICMSENFASGKHPVRYISVPLVMYALVYARTRSVAYALTALATTLLFLTHTVFSFEGEL</sequence>